<evidence type="ECO:0000313" key="2">
    <source>
        <dbReference type="Proteomes" id="UP000298663"/>
    </source>
</evidence>
<organism evidence="1 2">
    <name type="scientific">Steinernema carpocapsae</name>
    <name type="common">Entomopathogenic nematode</name>
    <dbReference type="NCBI Taxonomy" id="34508"/>
    <lineage>
        <taxon>Eukaryota</taxon>
        <taxon>Metazoa</taxon>
        <taxon>Ecdysozoa</taxon>
        <taxon>Nematoda</taxon>
        <taxon>Chromadorea</taxon>
        <taxon>Rhabditida</taxon>
        <taxon>Tylenchina</taxon>
        <taxon>Panagrolaimomorpha</taxon>
        <taxon>Strongyloidoidea</taxon>
        <taxon>Steinernematidae</taxon>
        <taxon>Steinernema</taxon>
    </lineage>
</organism>
<gene>
    <name evidence="1" type="ORF">L596_028563</name>
</gene>
<name>A0A4U5LYS2_STECR</name>
<proteinExistence type="predicted"/>
<reference evidence="1 2" key="1">
    <citation type="journal article" date="2015" name="Genome Biol.">
        <title>Comparative genomics of Steinernema reveals deeply conserved gene regulatory networks.</title>
        <authorList>
            <person name="Dillman A.R."/>
            <person name="Macchietto M."/>
            <person name="Porter C.F."/>
            <person name="Rogers A."/>
            <person name="Williams B."/>
            <person name="Antoshechkin I."/>
            <person name="Lee M.M."/>
            <person name="Goodwin Z."/>
            <person name="Lu X."/>
            <person name="Lewis E.E."/>
            <person name="Goodrich-Blair H."/>
            <person name="Stock S.P."/>
            <person name="Adams B.J."/>
            <person name="Sternberg P.W."/>
            <person name="Mortazavi A."/>
        </authorList>
    </citation>
    <scope>NUCLEOTIDE SEQUENCE [LARGE SCALE GENOMIC DNA]</scope>
    <source>
        <strain evidence="1 2">ALL</strain>
    </source>
</reference>
<dbReference type="AlphaFoldDB" id="A0A4U5LYS2"/>
<comment type="caution">
    <text evidence="1">The sequence shown here is derived from an EMBL/GenBank/DDBJ whole genome shotgun (WGS) entry which is preliminary data.</text>
</comment>
<protein>
    <submittedName>
        <fullName evidence="1">Uncharacterized protein</fullName>
    </submittedName>
</protein>
<dbReference type="EMBL" id="AZBU02000011">
    <property type="protein sequence ID" value="TKR61458.1"/>
    <property type="molecule type" value="Genomic_DNA"/>
</dbReference>
<dbReference type="Proteomes" id="UP000298663">
    <property type="component" value="Unassembled WGS sequence"/>
</dbReference>
<evidence type="ECO:0000313" key="1">
    <source>
        <dbReference type="EMBL" id="TKR61458.1"/>
    </source>
</evidence>
<accession>A0A4U5LYS2</accession>
<reference evidence="1 2" key="2">
    <citation type="journal article" date="2019" name="G3 (Bethesda)">
        <title>Hybrid Assembly of the Genome of the Entomopathogenic Nematode Steinernema carpocapsae Identifies the X-Chromosome.</title>
        <authorList>
            <person name="Serra L."/>
            <person name="Macchietto M."/>
            <person name="Macias-Munoz A."/>
            <person name="McGill C.J."/>
            <person name="Rodriguez I.M."/>
            <person name="Rodriguez B."/>
            <person name="Murad R."/>
            <person name="Mortazavi A."/>
        </authorList>
    </citation>
    <scope>NUCLEOTIDE SEQUENCE [LARGE SCALE GENOMIC DNA]</scope>
    <source>
        <strain evidence="1 2">ALL</strain>
    </source>
</reference>
<keyword evidence="2" id="KW-1185">Reference proteome</keyword>
<sequence>MIPTKVMTVMQGMIWGNSLHVDFQVQQTACLKSKFTHSELKAGGYNLVLKRKRVMHTPDGFSSIERLI</sequence>